<evidence type="ECO:0000256" key="4">
    <source>
        <dbReference type="ARBA" id="ARBA00012783"/>
    </source>
</evidence>
<keyword evidence="7 10" id="KW-0862">Zinc</keyword>
<dbReference type="NCBIfam" id="TIGR01354">
    <property type="entry name" value="cyt_deam_tetra"/>
    <property type="match status" value="1"/>
</dbReference>
<evidence type="ECO:0000313" key="13">
    <source>
        <dbReference type="Proteomes" id="UP000818624"/>
    </source>
</evidence>
<dbReference type="Gene3D" id="3.40.140.10">
    <property type="entry name" value="Cytidine Deaminase, domain 2"/>
    <property type="match status" value="1"/>
</dbReference>
<dbReference type="InterPro" id="IPR002125">
    <property type="entry name" value="CMP_dCMP_dom"/>
</dbReference>
<evidence type="ECO:0000256" key="8">
    <source>
        <dbReference type="ARBA" id="ARBA00032005"/>
    </source>
</evidence>
<comment type="cofactor">
    <cofactor evidence="1 10">
        <name>Zn(2+)</name>
        <dbReference type="ChEBI" id="CHEBI:29105"/>
    </cofactor>
</comment>
<dbReference type="Pfam" id="PF00383">
    <property type="entry name" value="dCMP_cyt_deam_1"/>
    <property type="match status" value="1"/>
</dbReference>
<protein>
    <recommendedName>
        <fullName evidence="4 10">Cytidine deaminase</fullName>
        <ecNumber evidence="4 10">3.5.4.5</ecNumber>
    </recommendedName>
    <alternativeName>
        <fullName evidence="8 10">Cytidine aminohydrolase</fullName>
    </alternativeName>
</protein>
<comment type="similarity">
    <text evidence="3 10">Belongs to the cytidine and deoxycytidylate deaminase family.</text>
</comment>
<evidence type="ECO:0000313" key="12">
    <source>
        <dbReference type="EMBL" id="WFD46043.1"/>
    </source>
</evidence>
<dbReference type="InterPro" id="IPR016192">
    <property type="entry name" value="APOBEC/CMP_deaminase_Zn-bd"/>
</dbReference>
<evidence type="ECO:0000259" key="11">
    <source>
        <dbReference type="PROSITE" id="PS51747"/>
    </source>
</evidence>
<comment type="function">
    <text evidence="2 10">This enzyme scavenges exogenous and endogenous cytidine and 2'-deoxycytidine for UMP synthesis.</text>
</comment>
<comment type="catalytic activity">
    <reaction evidence="10">
        <text>2'-deoxycytidine + H2O + H(+) = 2'-deoxyuridine + NH4(+)</text>
        <dbReference type="Rhea" id="RHEA:13433"/>
        <dbReference type="ChEBI" id="CHEBI:15377"/>
        <dbReference type="ChEBI" id="CHEBI:15378"/>
        <dbReference type="ChEBI" id="CHEBI:15698"/>
        <dbReference type="ChEBI" id="CHEBI:16450"/>
        <dbReference type="ChEBI" id="CHEBI:28938"/>
        <dbReference type="EC" id="3.5.4.5"/>
    </reaction>
</comment>
<feature type="domain" description="CMP/dCMP-type deaminase" evidence="11">
    <location>
        <begin position="9"/>
        <end position="129"/>
    </location>
</feature>
<gene>
    <name evidence="12" type="ORF">GLX27_000671</name>
</gene>
<evidence type="ECO:0000256" key="2">
    <source>
        <dbReference type="ARBA" id="ARBA00003949"/>
    </source>
</evidence>
<dbReference type="Proteomes" id="UP000818624">
    <property type="component" value="Chromosome 1"/>
</dbReference>
<dbReference type="SUPFAM" id="SSF53927">
    <property type="entry name" value="Cytidine deaminase-like"/>
    <property type="match status" value="1"/>
</dbReference>
<dbReference type="EMBL" id="CP046234">
    <property type="protein sequence ID" value="WFD46043.1"/>
    <property type="molecule type" value="Genomic_DNA"/>
</dbReference>
<dbReference type="PANTHER" id="PTHR11644">
    <property type="entry name" value="CYTIDINE DEAMINASE"/>
    <property type="match status" value="1"/>
</dbReference>
<keyword evidence="5 10" id="KW-0479">Metal-binding</keyword>
<sequence length="166" mass="18133">MINWDLVQTHKDALMQDAIAAKDLSYSPYSKYRVGAALLLDDGTHVQGANVENASYGCAICAERTAIVKMKTTPELRAHKIHAVAVSSDGSEPCSPCGVCRQVLREFCVGHTVFFMPNQRWKPQGYQGKATSVADLQEDNVLVLDMEALLPVSFGPSMLGQEDFPT</sequence>
<evidence type="ECO:0000256" key="5">
    <source>
        <dbReference type="ARBA" id="ARBA00022723"/>
    </source>
</evidence>
<dbReference type="CDD" id="cd01283">
    <property type="entry name" value="cytidine_deaminase"/>
    <property type="match status" value="1"/>
</dbReference>
<evidence type="ECO:0000256" key="10">
    <source>
        <dbReference type="RuleBase" id="RU364006"/>
    </source>
</evidence>
<evidence type="ECO:0000256" key="3">
    <source>
        <dbReference type="ARBA" id="ARBA00006576"/>
    </source>
</evidence>
<evidence type="ECO:0000256" key="7">
    <source>
        <dbReference type="ARBA" id="ARBA00022833"/>
    </source>
</evidence>
<dbReference type="PANTHER" id="PTHR11644:SF2">
    <property type="entry name" value="CYTIDINE DEAMINASE"/>
    <property type="match status" value="1"/>
</dbReference>
<evidence type="ECO:0000256" key="9">
    <source>
        <dbReference type="ARBA" id="ARBA00049558"/>
    </source>
</evidence>
<comment type="catalytic activity">
    <reaction evidence="9 10">
        <text>cytidine + H2O + H(+) = uridine + NH4(+)</text>
        <dbReference type="Rhea" id="RHEA:16069"/>
        <dbReference type="ChEBI" id="CHEBI:15377"/>
        <dbReference type="ChEBI" id="CHEBI:15378"/>
        <dbReference type="ChEBI" id="CHEBI:16704"/>
        <dbReference type="ChEBI" id="CHEBI:17562"/>
        <dbReference type="ChEBI" id="CHEBI:28938"/>
        <dbReference type="EC" id="3.5.4.5"/>
    </reaction>
</comment>
<dbReference type="InterPro" id="IPR016193">
    <property type="entry name" value="Cytidine_deaminase-like"/>
</dbReference>
<keyword evidence="13" id="KW-1185">Reference proteome</keyword>
<dbReference type="PROSITE" id="PS51747">
    <property type="entry name" value="CYT_DCMP_DEAMINASES_2"/>
    <property type="match status" value="1"/>
</dbReference>
<dbReference type="InterPro" id="IPR050202">
    <property type="entry name" value="Cyt/Deoxycyt_deaminase"/>
</dbReference>
<proteinExistence type="inferred from homology"/>
<name>A0ABY8EKB9_MALFU</name>
<reference evidence="12 13" key="1">
    <citation type="journal article" date="2020" name="Elife">
        <title>Loss of centromere function drives karyotype evolution in closely related Malassezia species.</title>
        <authorList>
            <person name="Sankaranarayanan S.R."/>
            <person name="Ianiri G."/>
            <person name="Coelho M.A."/>
            <person name="Reza M.H."/>
            <person name="Thimmappa B.C."/>
            <person name="Ganguly P."/>
            <person name="Vadnala R.N."/>
            <person name="Sun S."/>
            <person name="Siddharthan R."/>
            <person name="Tellgren-Roth C."/>
            <person name="Dawson T.L."/>
            <person name="Heitman J."/>
            <person name="Sanyal K."/>
        </authorList>
    </citation>
    <scope>NUCLEOTIDE SEQUENCE [LARGE SCALE GENOMIC DNA]</scope>
    <source>
        <strain evidence="12">CBS14141</strain>
    </source>
</reference>
<evidence type="ECO:0000256" key="1">
    <source>
        <dbReference type="ARBA" id="ARBA00001947"/>
    </source>
</evidence>
<keyword evidence="6 10" id="KW-0378">Hydrolase</keyword>
<dbReference type="InterPro" id="IPR006262">
    <property type="entry name" value="Cyt_deam_tetra"/>
</dbReference>
<organism evidence="12 13">
    <name type="scientific">Malassezia furfur</name>
    <name type="common">Pityriasis versicolor infection agent</name>
    <name type="synonym">Pityrosporum furfur</name>
    <dbReference type="NCBI Taxonomy" id="55194"/>
    <lineage>
        <taxon>Eukaryota</taxon>
        <taxon>Fungi</taxon>
        <taxon>Dikarya</taxon>
        <taxon>Basidiomycota</taxon>
        <taxon>Ustilaginomycotina</taxon>
        <taxon>Malasseziomycetes</taxon>
        <taxon>Malasseziales</taxon>
        <taxon>Malasseziaceae</taxon>
        <taxon>Malassezia</taxon>
    </lineage>
</organism>
<dbReference type="GO" id="GO:0004126">
    <property type="term" value="F:cytidine deaminase activity"/>
    <property type="evidence" value="ECO:0007669"/>
    <property type="project" value="UniProtKB-EC"/>
</dbReference>
<dbReference type="EC" id="3.5.4.5" evidence="4 10"/>
<dbReference type="NCBIfam" id="NF004064">
    <property type="entry name" value="PRK05578.1"/>
    <property type="match status" value="1"/>
</dbReference>
<dbReference type="PROSITE" id="PS00903">
    <property type="entry name" value="CYT_DCMP_DEAMINASES_1"/>
    <property type="match status" value="1"/>
</dbReference>
<evidence type="ECO:0000256" key="6">
    <source>
        <dbReference type="ARBA" id="ARBA00022801"/>
    </source>
</evidence>
<accession>A0ABY8EKB9</accession>